<protein>
    <submittedName>
        <fullName evidence="6">Peptidase</fullName>
    </submittedName>
</protein>
<dbReference type="Gene3D" id="2.70.70.10">
    <property type="entry name" value="Glucose Permease (Domain IIA)"/>
    <property type="match status" value="1"/>
</dbReference>
<sequence>MNTFKKTSAAILALSLSLYSFSTPLFAQDYSNTEEWYTTCSKPQTSQEGVKACQGFQEYQNKRKEELAQSIQSFNESIQTLENDTNQVAALAQEQKALAEQLNTQIAEKEAAIQQIEANIQTLQQEIEAKQAEIEAWDAQIKERMRFEQANLGTNMIIDLVMGSKNLNDMLRRISGIERITEDDQDQIERLNELKAELELQKSEMDRLKQEQESQKTQLEEQRAQAQALEESYNKMVEQYQAQILELQAKKREAQIDMDSIRNFTISTAMGNVMIASVPGFSAPIAGGGKTAGTWAYPGGGLHLGLDWGVPIGTPVYAPADGLILYANNPVPSNSGYLGNWSGYPYGGGNTIEMLCNVNGTLYAISFAHLAQENFMVSAGQSVAQGQQIAATGNSGNTSGPHCHIEIYNLGQMSVEEAVSRFSKNADFAWGTGWSGTGTSCDATGGRTPCRERPEKFFS</sequence>
<dbReference type="GO" id="GO:0004222">
    <property type="term" value="F:metalloendopeptidase activity"/>
    <property type="evidence" value="ECO:0007669"/>
    <property type="project" value="TreeGrafter"/>
</dbReference>
<dbReference type="Gene3D" id="6.10.250.3150">
    <property type="match status" value="1"/>
</dbReference>
<reference evidence="6 7" key="1">
    <citation type="submission" date="2016-11" db="EMBL/GenBank/DDBJ databases">
        <title>Description of two novel members of the family Erysipelotrichaceae: Ileibacterium lipovorans gen. nov., sp. nov. and Dubosiella newyorkensis, gen. nov., sp. nov.</title>
        <authorList>
            <person name="Cox L.M."/>
            <person name="Sohn J."/>
            <person name="Tyrrell K.L."/>
            <person name="Citron D.M."/>
            <person name="Lawson P.A."/>
            <person name="Patel N.B."/>
            <person name="Iizumi T."/>
            <person name="Perez-Perez G.I."/>
            <person name="Goldstein E.J."/>
            <person name="Blaser M.J."/>
        </authorList>
    </citation>
    <scope>NUCLEOTIDE SEQUENCE [LARGE SCALE GENOMIC DNA]</scope>
    <source>
        <strain evidence="6 7">NYU-BL-A4</strain>
    </source>
</reference>
<dbReference type="AlphaFoldDB" id="A0A1U7NNZ9"/>
<dbReference type="OrthoDB" id="9809488at2"/>
<gene>
    <name evidence="6" type="ORF">BO225_03530</name>
</gene>
<feature type="coiled-coil region" evidence="2">
    <location>
        <begin position="177"/>
        <end position="257"/>
    </location>
</feature>
<evidence type="ECO:0000313" key="7">
    <source>
        <dbReference type="Proteomes" id="UP000186705"/>
    </source>
</evidence>
<evidence type="ECO:0000313" key="6">
    <source>
        <dbReference type="EMBL" id="OLU47199.1"/>
    </source>
</evidence>
<dbReference type="RefSeq" id="WP_076340905.1">
    <property type="nucleotide sequence ID" value="NZ_CAMRDH010000063.1"/>
</dbReference>
<dbReference type="InterPro" id="IPR016047">
    <property type="entry name" value="M23ase_b-sheet_dom"/>
</dbReference>
<dbReference type="CDD" id="cd12797">
    <property type="entry name" value="M23_peptidase"/>
    <property type="match status" value="1"/>
</dbReference>
<evidence type="ECO:0000259" key="4">
    <source>
        <dbReference type="Pfam" id="PF01551"/>
    </source>
</evidence>
<dbReference type="Proteomes" id="UP000186705">
    <property type="component" value="Unassembled WGS sequence"/>
</dbReference>
<organism evidence="6 7">
    <name type="scientific">Dubosiella newyorkensis</name>
    <dbReference type="NCBI Taxonomy" id="1862672"/>
    <lineage>
        <taxon>Bacteria</taxon>
        <taxon>Bacillati</taxon>
        <taxon>Bacillota</taxon>
        <taxon>Erysipelotrichia</taxon>
        <taxon>Erysipelotrichales</taxon>
        <taxon>Erysipelotrichaceae</taxon>
        <taxon>Dubosiella</taxon>
    </lineage>
</organism>
<comment type="caution">
    <text evidence="6">The sequence shown here is derived from an EMBL/GenBank/DDBJ whole genome shotgun (WGS) entry which is preliminary data.</text>
</comment>
<dbReference type="GeneID" id="78275019"/>
<dbReference type="Pfam" id="PF24568">
    <property type="entry name" value="CC_PcsB"/>
    <property type="match status" value="1"/>
</dbReference>
<dbReference type="SUPFAM" id="SSF51261">
    <property type="entry name" value="Duplicated hybrid motif"/>
    <property type="match status" value="1"/>
</dbReference>
<evidence type="ECO:0000256" key="3">
    <source>
        <dbReference type="SAM" id="SignalP"/>
    </source>
</evidence>
<dbReference type="PANTHER" id="PTHR21666:SF285">
    <property type="entry name" value="M23 FAMILY METALLOPEPTIDASE"/>
    <property type="match status" value="1"/>
</dbReference>
<feature type="domain" description="M23ase beta-sheet core" evidence="4">
    <location>
        <begin position="303"/>
        <end position="412"/>
    </location>
</feature>
<keyword evidence="7" id="KW-1185">Reference proteome</keyword>
<dbReference type="Pfam" id="PF01551">
    <property type="entry name" value="Peptidase_M23"/>
    <property type="match status" value="1"/>
</dbReference>
<name>A0A1U7NNZ9_9FIRM</name>
<feature type="coiled-coil region" evidence="2">
    <location>
        <begin position="64"/>
        <end position="140"/>
    </location>
</feature>
<evidence type="ECO:0000256" key="2">
    <source>
        <dbReference type="SAM" id="Coils"/>
    </source>
</evidence>
<feature type="domain" description="Peptidoglycan hydrolase PcsB coiled-coil" evidence="5">
    <location>
        <begin position="127"/>
        <end position="199"/>
    </location>
</feature>
<evidence type="ECO:0000259" key="5">
    <source>
        <dbReference type="Pfam" id="PF24568"/>
    </source>
</evidence>
<feature type="chain" id="PRO_5012933986" evidence="3">
    <location>
        <begin position="28"/>
        <end position="459"/>
    </location>
</feature>
<dbReference type="STRING" id="1862672.BO225_03530"/>
<dbReference type="PANTHER" id="PTHR21666">
    <property type="entry name" value="PEPTIDASE-RELATED"/>
    <property type="match status" value="1"/>
</dbReference>
<dbReference type="InterPro" id="IPR057309">
    <property type="entry name" value="PcsB_CC"/>
</dbReference>
<dbReference type="InterPro" id="IPR011055">
    <property type="entry name" value="Dup_hybrid_motif"/>
</dbReference>
<proteinExistence type="predicted"/>
<keyword evidence="2" id="KW-0175">Coiled coil</keyword>
<dbReference type="EMBL" id="MPKA01000054">
    <property type="protein sequence ID" value="OLU47199.1"/>
    <property type="molecule type" value="Genomic_DNA"/>
</dbReference>
<keyword evidence="1 3" id="KW-0732">Signal</keyword>
<evidence type="ECO:0000256" key="1">
    <source>
        <dbReference type="ARBA" id="ARBA00022729"/>
    </source>
</evidence>
<feature type="signal peptide" evidence="3">
    <location>
        <begin position="1"/>
        <end position="27"/>
    </location>
</feature>
<accession>A0A1U7NNZ9</accession>
<dbReference type="InterPro" id="IPR050570">
    <property type="entry name" value="Cell_wall_metabolism_enzyme"/>
</dbReference>